<dbReference type="Pfam" id="PF03031">
    <property type="entry name" value="NIF"/>
    <property type="match status" value="1"/>
</dbReference>
<dbReference type="InterPro" id="IPR050365">
    <property type="entry name" value="TIM50"/>
</dbReference>
<proteinExistence type="inferred from homology"/>
<evidence type="ECO:0000313" key="5">
    <source>
        <dbReference type="Proteomes" id="UP000030641"/>
    </source>
</evidence>
<sequence>MQTEDVAIHFNTLSMQDNKKKRKPRKPKDKTQLNAQSTSFQPDQDHHATFPDPVDMAPKQPRRRQQDPNLVRYVPYDDYAPSSYRSLAFHSINSATQHYPHPVAPPPPTFRPINRHPSSFFVPSYAADPHPPTRVHSNRSHIFFDDPVPYASQPFIQPELPIPEYNQPRRSARQAVRQSHSQQPVQLPPASQPIQGQRFRSPKPDKRPRAVGKLLRPTPSLPYLVNSLVTSPTLDRPKSLLVVLDLNGVLAFRKKRTKGYKPRPNLDTFLNYLFDNHHVMIWSSGMPENVERIIERMLSTKQRKQLVAIWSRDKLRIPDNLFGEKVQVYKQLSWIWEDPTLQTNAPLGGWSQRDTVLVDDSIDKAAAEPHNLIEVDEFTGEPEQSGNTTLLHVIAYLERIRWYENVSAEMRATPFVVSKA</sequence>
<dbReference type="RefSeq" id="XP_013341268.1">
    <property type="nucleotide sequence ID" value="XM_013485814.1"/>
</dbReference>
<dbReference type="PROSITE" id="PS50969">
    <property type="entry name" value="FCP1"/>
    <property type="match status" value="1"/>
</dbReference>
<dbReference type="EMBL" id="KL584769">
    <property type="protein sequence ID" value="KEQ92772.1"/>
    <property type="molecule type" value="Genomic_DNA"/>
</dbReference>
<dbReference type="AlphaFoldDB" id="A0A074YFA9"/>
<dbReference type="SMART" id="SM00577">
    <property type="entry name" value="CPDc"/>
    <property type="match status" value="1"/>
</dbReference>
<evidence type="ECO:0000256" key="2">
    <source>
        <dbReference type="SAM" id="MobiDB-lite"/>
    </source>
</evidence>
<gene>
    <name evidence="4" type="ORF">AUEXF2481DRAFT_418108</name>
</gene>
<comment type="subcellular location">
    <subcellularLocation>
        <location evidence="1">Mitochondrion inner membrane</location>
        <topology evidence="1">Single-pass membrane protein</topology>
    </subcellularLocation>
</comment>
<protein>
    <recommendedName>
        <fullName evidence="1">Mitochondrial import inner membrane translocase subunit TIM50</fullName>
    </recommendedName>
</protein>
<name>A0A074YFA9_AURSE</name>
<dbReference type="STRING" id="1043005.A0A074YFA9"/>
<comment type="similarity">
    <text evidence="1">Belongs to the TIM50 family.</text>
</comment>
<feature type="compositionally biased region" description="Polar residues" evidence="2">
    <location>
        <begin position="32"/>
        <end position="42"/>
    </location>
</feature>
<dbReference type="Proteomes" id="UP000030641">
    <property type="component" value="Unassembled WGS sequence"/>
</dbReference>
<dbReference type="PANTHER" id="PTHR12210">
    <property type="entry name" value="DULLARD PROTEIN PHOSPHATASE"/>
    <property type="match status" value="1"/>
</dbReference>
<feature type="region of interest" description="Disordered" evidence="2">
    <location>
        <begin position="168"/>
        <end position="214"/>
    </location>
</feature>
<keyword evidence="1" id="KW-0811">Translocation</keyword>
<evidence type="ECO:0000259" key="3">
    <source>
        <dbReference type="PROSITE" id="PS50969"/>
    </source>
</evidence>
<keyword evidence="1" id="KW-0809">Transit peptide</keyword>
<dbReference type="Gene3D" id="3.40.50.1000">
    <property type="entry name" value="HAD superfamily/HAD-like"/>
    <property type="match status" value="1"/>
</dbReference>
<dbReference type="HOGENOM" id="CLU_653773_0_0_1"/>
<organism evidence="4 5">
    <name type="scientific">Aureobasidium subglaciale (strain EXF-2481)</name>
    <name type="common">Aureobasidium pullulans var. subglaciale</name>
    <dbReference type="NCBI Taxonomy" id="1043005"/>
    <lineage>
        <taxon>Eukaryota</taxon>
        <taxon>Fungi</taxon>
        <taxon>Dikarya</taxon>
        <taxon>Ascomycota</taxon>
        <taxon>Pezizomycotina</taxon>
        <taxon>Dothideomycetes</taxon>
        <taxon>Dothideomycetidae</taxon>
        <taxon>Dothideales</taxon>
        <taxon>Saccotheciaceae</taxon>
        <taxon>Aureobasidium</taxon>
    </lineage>
</organism>
<keyword evidence="1" id="KW-0653">Protein transport</keyword>
<dbReference type="OMA" id="QNRIVAN"/>
<comment type="subunit">
    <text evidence="1">Component of the TIM23 complex.</text>
</comment>
<comment type="function">
    <text evidence="1">Essential component of the TIM23 complex, a complex that mediates the translocation of transit peptide-containing proteins across the mitochondrial inner membrane.</text>
</comment>
<evidence type="ECO:0000313" key="4">
    <source>
        <dbReference type="EMBL" id="KEQ92772.1"/>
    </source>
</evidence>
<dbReference type="InterPro" id="IPR004274">
    <property type="entry name" value="FCP1_dom"/>
</dbReference>
<keyword evidence="1" id="KW-0813">Transport</keyword>
<feature type="compositionally biased region" description="Basic residues" evidence="2">
    <location>
        <begin position="19"/>
        <end position="28"/>
    </location>
</feature>
<dbReference type="OrthoDB" id="1711508at2759"/>
<evidence type="ECO:0000256" key="1">
    <source>
        <dbReference type="RuleBase" id="RU365079"/>
    </source>
</evidence>
<feature type="region of interest" description="Disordered" evidence="2">
    <location>
        <begin position="1"/>
        <end position="71"/>
    </location>
</feature>
<dbReference type="GO" id="GO:0005744">
    <property type="term" value="C:TIM23 mitochondrial import inner membrane translocase complex"/>
    <property type="evidence" value="ECO:0007669"/>
    <property type="project" value="UniProtKB-UniRule"/>
</dbReference>
<feature type="domain" description="FCP1 homology" evidence="3">
    <location>
        <begin position="235"/>
        <end position="400"/>
    </location>
</feature>
<keyword evidence="1" id="KW-0496">Mitochondrion</keyword>
<dbReference type="SUPFAM" id="SSF56784">
    <property type="entry name" value="HAD-like"/>
    <property type="match status" value="1"/>
</dbReference>
<reference evidence="4 5" key="1">
    <citation type="journal article" date="2014" name="BMC Genomics">
        <title>Genome sequencing of four Aureobasidium pullulans varieties: biotechnological potential, stress tolerance, and description of new species.</title>
        <authorList>
            <person name="Gostin Ar C."/>
            <person name="Ohm R.A."/>
            <person name="Kogej T."/>
            <person name="Sonjak S."/>
            <person name="Turk M."/>
            <person name="Zajc J."/>
            <person name="Zalar P."/>
            <person name="Grube M."/>
            <person name="Sun H."/>
            <person name="Han J."/>
            <person name="Sharma A."/>
            <person name="Chiniquy J."/>
            <person name="Ngan C.Y."/>
            <person name="Lipzen A."/>
            <person name="Barry K."/>
            <person name="Grigoriev I.V."/>
            <person name="Gunde-Cimerman N."/>
        </authorList>
    </citation>
    <scope>NUCLEOTIDE SEQUENCE [LARGE SCALE GENOMIC DNA]</scope>
    <source>
        <strain evidence="4 5">EXF-2481</strain>
    </source>
</reference>
<feature type="compositionally biased region" description="Polar residues" evidence="2">
    <location>
        <begin position="176"/>
        <end position="185"/>
    </location>
</feature>
<dbReference type="InterPro" id="IPR036412">
    <property type="entry name" value="HAD-like_sf"/>
</dbReference>
<dbReference type="InParanoid" id="A0A074YFA9"/>
<dbReference type="GO" id="GO:0015031">
    <property type="term" value="P:protein transport"/>
    <property type="evidence" value="ECO:0007669"/>
    <property type="project" value="UniProtKB-KW"/>
</dbReference>
<dbReference type="GeneID" id="25366968"/>
<keyword evidence="5" id="KW-1185">Reference proteome</keyword>
<dbReference type="InterPro" id="IPR023214">
    <property type="entry name" value="HAD_sf"/>
</dbReference>
<accession>A0A074YFA9</accession>